<gene>
    <name evidence="1" type="ORF">ACFSAS_09355</name>
</gene>
<dbReference type="RefSeq" id="WP_256306087.1">
    <property type="nucleotide sequence ID" value="NZ_JANHAW010000001.1"/>
</dbReference>
<organism evidence="1 2">
    <name type="scientific">Halobellus litoreus</name>
    <dbReference type="NCBI Taxonomy" id="755310"/>
    <lineage>
        <taxon>Archaea</taxon>
        <taxon>Methanobacteriati</taxon>
        <taxon>Methanobacteriota</taxon>
        <taxon>Stenosarchaea group</taxon>
        <taxon>Halobacteria</taxon>
        <taxon>Halobacteriales</taxon>
        <taxon>Haloferacaceae</taxon>
        <taxon>Halobellus</taxon>
    </lineage>
</organism>
<accession>A0ABD6DUF8</accession>
<dbReference type="Proteomes" id="UP001597092">
    <property type="component" value="Unassembled WGS sequence"/>
</dbReference>
<dbReference type="Pfam" id="PF09920">
    <property type="entry name" value="DUF2150"/>
    <property type="match status" value="1"/>
</dbReference>
<keyword evidence="2" id="KW-1185">Reference proteome</keyword>
<evidence type="ECO:0000313" key="2">
    <source>
        <dbReference type="Proteomes" id="UP001597092"/>
    </source>
</evidence>
<protein>
    <submittedName>
        <fullName evidence="1">DUF2150 family protein</fullName>
    </submittedName>
</protein>
<sequence>MTEAEETYYTEERWQNWLSRVEEEELDPENEDSARLLLNLQDDAAIAVAKIVSAYEEDRLDDEEAIEELERVRTIVLSEPELDIEDDAAREDKEMLVDGVQTSLVCVFYAAEEYIVAGAAEEAPLSEYVEAAAAAEQDDDMDAALGYLVQAGTRIIVGDELDMAVVDDLEYGLVSEWVNGLDSLQSAMSDPEVVEEEEDDD</sequence>
<proteinExistence type="predicted"/>
<dbReference type="EMBL" id="JBHUDP010000002">
    <property type="protein sequence ID" value="MFD1685816.1"/>
    <property type="molecule type" value="Genomic_DNA"/>
</dbReference>
<reference evidence="1 2" key="1">
    <citation type="journal article" date="2019" name="Int. J. Syst. Evol. Microbiol.">
        <title>The Global Catalogue of Microorganisms (GCM) 10K type strain sequencing project: providing services to taxonomists for standard genome sequencing and annotation.</title>
        <authorList>
            <consortium name="The Broad Institute Genomics Platform"/>
            <consortium name="The Broad Institute Genome Sequencing Center for Infectious Disease"/>
            <person name="Wu L."/>
            <person name="Ma J."/>
        </authorList>
    </citation>
    <scope>NUCLEOTIDE SEQUENCE [LARGE SCALE GENOMIC DNA]</scope>
    <source>
        <strain evidence="1 2">CGMCC 1.10387</strain>
    </source>
</reference>
<dbReference type="AlphaFoldDB" id="A0ABD6DUF8"/>
<evidence type="ECO:0000313" key="1">
    <source>
        <dbReference type="EMBL" id="MFD1685816.1"/>
    </source>
</evidence>
<name>A0ABD6DUF8_9EURY</name>
<comment type="caution">
    <text evidence="1">The sequence shown here is derived from an EMBL/GenBank/DDBJ whole genome shotgun (WGS) entry which is preliminary data.</text>
</comment>
<dbReference type="PIRSF" id="PIRSF022079">
    <property type="entry name" value="UCP022079"/>
    <property type="match status" value="1"/>
</dbReference>
<dbReference type="InterPro" id="IPR014518">
    <property type="entry name" value="UCP022079"/>
</dbReference>